<feature type="compositionally biased region" description="Basic residues" evidence="3">
    <location>
        <begin position="390"/>
        <end position="406"/>
    </location>
</feature>
<dbReference type="GO" id="GO:0000298">
    <property type="term" value="F:endopolyphosphatase activity"/>
    <property type="evidence" value="ECO:0007669"/>
    <property type="project" value="UniProtKB-EC"/>
</dbReference>
<comment type="caution">
    <text evidence="4">The sequence shown here is derived from an EMBL/GenBank/DDBJ whole genome shotgun (WGS) entry which is preliminary data.</text>
</comment>
<feature type="region of interest" description="Disordered" evidence="3">
    <location>
        <begin position="289"/>
        <end position="327"/>
    </location>
</feature>
<name>A0A9W9CC52_9PLEO</name>
<dbReference type="PANTHER" id="PTHR10340">
    <property type="entry name" value="SPHINGOMYELIN PHOSPHODIESTERASE"/>
    <property type="match status" value="1"/>
</dbReference>
<dbReference type="GO" id="GO:0006798">
    <property type="term" value="P:polyphosphate catabolic process"/>
    <property type="evidence" value="ECO:0007669"/>
    <property type="project" value="TreeGrafter"/>
</dbReference>
<evidence type="ECO:0000313" key="5">
    <source>
        <dbReference type="Proteomes" id="UP001140513"/>
    </source>
</evidence>
<dbReference type="GO" id="GO:0000324">
    <property type="term" value="C:fungal-type vacuole"/>
    <property type="evidence" value="ECO:0007669"/>
    <property type="project" value="TreeGrafter"/>
</dbReference>
<accession>A0A9W9CC52</accession>
<sequence length="453" mass="51608">MWGQTSGADKLRYFFTSNSAVDGCAKRKEPGYEQFEWLRVQLQIMRDRGMSAILIGHVPPARVDSKESWDETCWQKYTLWERQYRDVIVGSLFGHMNIDHFMLQDFHHIKKGAKKGQMAPQSSKTKAQIQGGGLLTDGEITVASASDYLVDLRYWWSKLPSPPSKKSKGRSIAEYVDEESDEEDVSFWQNPLSVFSKSKKKPKHGKKKSFLDKIGGRYAERYSVSLVAPSVVPNYFPTIRVFSYNTTGLDRLTVSTVSDQETFTNSLIQKLAMDHDFADDDTYTRDTESILRKKHKNSEKESLKKRKKYKFKVPKGPSKSSPPGPAYSPQTLTFTSYTQYFANLTHINNDFVAEAESSSSSINGASPQTIFGLHIDAEGRIEDRGWKEGKHGKHQGKKPRLKPRPKKFRFEVEYDTRTDGRYKLGDLTVRSFVDLARRIGEGDRGETEAFGRG</sequence>
<dbReference type="InterPro" id="IPR029052">
    <property type="entry name" value="Metallo-depent_PP-like"/>
</dbReference>
<dbReference type="AlphaFoldDB" id="A0A9W9CC52"/>
<feature type="compositionally biased region" description="Basic residues" evidence="3">
    <location>
        <begin position="292"/>
        <end position="313"/>
    </location>
</feature>
<dbReference type="PANTHER" id="PTHR10340:SF55">
    <property type="entry name" value="ENDOPOLYPHOSPHATASE"/>
    <property type="match status" value="1"/>
</dbReference>
<dbReference type="RefSeq" id="XP_056072441.1">
    <property type="nucleotide sequence ID" value="XM_056215174.1"/>
</dbReference>
<proteinExistence type="predicted"/>
<evidence type="ECO:0000256" key="3">
    <source>
        <dbReference type="SAM" id="MobiDB-lite"/>
    </source>
</evidence>
<evidence type="ECO:0000313" key="4">
    <source>
        <dbReference type="EMBL" id="KAJ4354667.1"/>
    </source>
</evidence>
<dbReference type="SUPFAM" id="SSF56300">
    <property type="entry name" value="Metallo-dependent phosphatases"/>
    <property type="match status" value="1"/>
</dbReference>
<dbReference type="EC" id="3.6.1.10" evidence="4"/>
<reference evidence="4" key="1">
    <citation type="submission" date="2022-10" db="EMBL/GenBank/DDBJ databases">
        <title>Tapping the CABI collections for fungal endophytes: first genome assemblies for Collariella, Neodidymelliopsis, Ascochyta clinopodiicola, Didymella pomorum, Didymosphaeria variabile, Neocosmospora piperis and Neocucurbitaria cava.</title>
        <authorList>
            <person name="Hill R."/>
        </authorList>
    </citation>
    <scope>NUCLEOTIDE SEQUENCE</scope>
    <source>
        <strain evidence="4">IMI 356815</strain>
    </source>
</reference>
<dbReference type="EMBL" id="JAPEUX010000004">
    <property type="protein sequence ID" value="KAJ4354667.1"/>
    <property type="molecule type" value="Genomic_DNA"/>
</dbReference>
<dbReference type="GO" id="GO:0008081">
    <property type="term" value="F:phosphoric diester hydrolase activity"/>
    <property type="evidence" value="ECO:0007669"/>
    <property type="project" value="TreeGrafter"/>
</dbReference>
<dbReference type="GO" id="GO:0004309">
    <property type="term" value="F:exopolyphosphatase activity"/>
    <property type="evidence" value="ECO:0007669"/>
    <property type="project" value="TreeGrafter"/>
</dbReference>
<dbReference type="Proteomes" id="UP001140513">
    <property type="component" value="Unassembled WGS sequence"/>
</dbReference>
<feature type="region of interest" description="Disordered" evidence="3">
    <location>
        <begin position="386"/>
        <end position="406"/>
    </location>
</feature>
<dbReference type="OrthoDB" id="348678at2759"/>
<organism evidence="4 5">
    <name type="scientific">Didymosphaeria variabile</name>
    <dbReference type="NCBI Taxonomy" id="1932322"/>
    <lineage>
        <taxon>Eukaryota</taxon>
        <taxon>Fungi</taxon>
        <taxon>Dikarya</taxon>
        <taxon>Ascomycota</taxon>
        <taxon>Pezizomycotina</taxon>
        <taxon>Dothideomycetes</taxon>
        <taxon>Pleosporomycetidae</taxon>
        <taxon>Pleosporales</taxon>
        <taxon>Massarineae</taxon>
        <taxon>Didymosphaeriaceae</taxon>
        <taxon>Didymosphaeria</taxon>
    </lineage>
</organism>
<evidence type="ECO:0000256" key="2">
    <source>
        <dbReference type="ARBA" id="ARBA00023180"/>
    </source>
</evidence>
<dbReference type="GeneID" id="80909934"/>
<keyword evidence="1 4" id="KW-0378">Hydrolase</keyword>
<evidence type="ECO:0000256" key="1">
    <source>
        <dbReference type="ARBA" id="ARBA00022801"/>
    </source>
</evidence>
<protein>
    <submittedName>
        <fullName evidence="4">Endopolyphosphatase</fullName>
        <ecNumber evidence="4">3.6.1.10</ecNumber>
    </submittedName>
</protein>
<keyword evidence="2" id="KW-0325">Glycoprotein</keyword>
<keyword evidence="5" id="KW-1185">Reference proteome</keyword>
<gene>
    <name evidence="4" type="primary">PPN1</name>
    <name evidence="4" type="ORF">N0V89_006404</name>
</gene>